<keyword evidence="2 5" id="KW-0690">Ribosome biogenesis</keyword>
<dbReference type="Gene3D" id="3.30.420.140">
    <property type="entry name" value="YqgF/RNase H-like domain"/>
    <property type="match status" value="1"/>
</dbReference>
<dbReference type="GO" id="GO:0005829">
    <property type="term" value="C:cytosol"/>
    <property type="evidence" value="ECO:0007669"/>
    <property type="project" value="TreeGrafter"/>
</dbReference>
<comment type="subcellular location">
    <subcellularLocation>
        <location evidence="5">Cytoplasm</location>
    </subcellularLocation>
</comment>
<dbReference type="Pfam" id="PF03652">
    <property type="entry name" value="RuvX"/>
    <property type="match status" value="1"/>
</dbReference>
<sequence>MIILAVDYGLKRTGLAVCDRDEIICSPLEVVELKGEGLAERIAQTAEEYNAEALVFGLPYNMDGSEGHQARKVRSFAEKAARLAELEVYFQDERLSSEFASDMLRPAELTRKKKKQRLDAVAAAAILKAFIEKRKLEKQ</sequence>
<organism evidence="7 8">
    <name type="scientific">Sedimentisphaera cyanobacteriorum</name>
    <dbReference type="NCBI Taxonomy" id="1940790"/>
    <lineage>
        <taxon>Bacteria</taxon>
        <taxon>Pseudomonadati</taxon>
        <taxon>Planctomycetota</taxon>
        <taxon>Phycisphaerae</taxon>
        <taxon>Sedimentisphaerales</taxon>
        <taxon>Sedimentisphaeraceae</taxon>
        <taxon>Sedimentisphaera</taxon>
    </lineage>
</organism>
<dbReference type="STRING" id="1940790.L21SP3_01977"/>
<feature type="domain" description="YqgF/RNase H-like" evidence="6">
    <location>
        <begin position="1"/>
        <end position="100"/>
    </location>
</feature>
<dbReference type="KEGG" id="pbu:L21SP3_01977"/>
<dbReference type="SMART" id="SM00732">
    <property type="entry name" value="YqgFc"/>
    <property type="match status" value="1"/>
</dbReference>
<dbReference type="InterPro" id="IPR005227">
    <property type="entry name" value="YqgF"/>
</dbReference>
<dbReference type="EMBL" id="CP019633">
    <property type="protein sequence ID" value="AQQ10151.1"/>
    <property type="molecule type" value="Genomic_DNA"/>
</dbReference>
<dbReference type="GO" id="GO:0016788">
    <property type="term" value="F:hydrolase activity, acting on ester bonds"/>
    <property type="evidence" value="ECO:0007669"/>
    <property type="project" value="UniProtKB-UniRule"/>
</dbReference>
<dbReference type="AlphaFoldDB" id="A0A1Q2HS43"/>
<evidence type="ECO:0000313" key="7">
    <source>
        <dbReference type="EMBL" id="AQQ10151.1"/>
    </source>
</evidence>
<dbReference type="GO" id="GO:0000967">
    <property type="term" value="P:rRNA 5'-end processing"/>
    <property type="evidence" value="ECO:0007669"/>
    <property type="project" value="UniProtKB-UniRule"/>
</dbReference>
<dbReference type="CDD" id="cd16964">
    <property type="entry name" value="YqgF"/>
    <property type="match status" value="1"/>
</dbReference>
<dbReference type="SUPFAM" id="SSF53098">
    <property type="entry name" value="Ribonuclease H-like"/>
    <property type="match status" value="1"/>
</dbReference>
<dbReference type="HAMAP" id="MF_00651">
    <property type="entry name" value="Nuclease_YqgF"/>
    <property type="match status" value="1"/>
</dbReference>
<dbReference type="RefSeq" id="WP_161488175.1">
    <property type="nucleotide sequence ID" value="NZ_CP019633.1"/>
</dbReference>
<gene>
    <name evidence="7" type="primary">yrrK</name>
    <name evidence="7" type="ORF">L21SP3_01977</name>
</gene>
<name>A0A1Q2HS43_9BACT</name>
<dbReference type="Proteomes" id="UP000188273">
    <property type="component" value="Chromosome"/>
</dbReference>
<dbReference type="PANTHER" id="PTHR33317">
    <property type="entry name" value="POLYNUCLEOTIDYL TRANSFERASE, RIBONUCLEASE H-LIKE SUPERFAMILY PROTEIN"/>
    <property type="match status" value="1"/>
</dbReference>
<evidence type="ECO:0000256" key="3">
    <source>
        <dbReference type="ARBA" id="ARBA00022722"/>
    </source>
</evidence>
<evidence type="ECO:0000256" key="5">
    <source>
        <dbReference type="HAMAP-Rule" id="MF_00651"/>
    </source>
</evidence>
<dbReference type="InterPro" id="IPR006641">
    <property type="entry name" value="YqgF/RNaseH-like_dom"/>
</dbReference>
<keyword evidence="1 5" id="KW-0963">Cytoplasm</keyword>
<evidence type="ECO:0000256" key="1">
    <source>
        <dbReference type="ARBA" id="ARBA00022490"/>
    </source>
</evidence>
<evidence type="ECO:0000313" key="8">
    <source>
        <dbReference type="Proteomes" id="UP000188273"/>
    </source>
</evidence>
<comment type="similarity">
    <text evidence="5">Belongs to the YqgF HJR family.</text>
</comment>
<dbReference type="EC" id="3.1.-.-" evidence="5"/>
<reference evidence="8" key="1">
    <citation type="submission" date="2017-02" db="EMBL/GenBank/DDBJ databases">
        <title>Comparative genomics and description of representatives of a novel lineage of planctomycetes thriving in anoxic sediments.</title>
        <authorList>
            <person name="Spring S."/>
            <person name="Bunk B."/>
            <person name="Sproer C."/>
            <person name="Klenk H.-P."/>
        </authorList>
    </citation>
    <scope>NUCLEOTIDE SEQUENCE [LARGE SCALE GENOMIC DNA]</scope>
    <source>
        <strain evidence="8">L21-RPul-D3</strain>
    </source>
</reference>
<proteinExistence type="inferred from homology"/>
<dbReference type="NCBIfam" id="TIGR00250">
    <property type="entry name" value="RNAse_H_YqgF"/>
    <property type="match status" value="1"/>
</dbReference>
<keyword evidence="3 5" id="KW-0540">Nuclease</keyword>
<keyword evidence="4 5" id="KW-0378">Hydrolase</keyword>
<dbReference type="InterPro" id="IPR012337">
    <property type="entry name" value="RNaseH-like_sf"/>
</dbReference>
<evidence type="ECO:0000256" key="4">
    <source>
        <dbReference type="ARBA" id="ARBA00022801"/>
    </source>
</evidence>
<evidence type="ECO:0000259" key="6">
    <source>
        <dbReference type="SMART" id="SM00732"/>
    </source>
</evidence>
<accession>A0A1Q2HS43</accession>
<dbReference type="InterPro" id="IPR037027">
    <property type="entry name" value="YqgF/RNaseH-like_dom_sf"/>
</dbReference>
<keyword evidence="8" id="KW-1185">Reference proteome</keyword>
<comment type="function">
    <text evidence="5">Could be a nuclease involved in processing of the 5'-end of pre-16S rRNA.</text>
</comment>
<dbReference type="PANTHER" id="PTHR33317:SF4">
    <property type="entry name" value="POLYNUCLEOTIDYL TRANSFERASE, RIBONUCLEASE H-LIKE SUPERFAMILY PROTEIN"/>
    <property type="match status" value="1"/>
</dbReference>
<evidence type="ECO:0000256" key="2">
    <source>
        <dbReference type="ARBA" id="ARBA00022517"/>
    </source>
</evidence>
<dbReference type="OrthoDB" id="9790539at2"/>
<dbReference type="GO" id="GO:0004518">
    <property type="term" value="F:nuclease activity"/>
    <property type="evidence" value="ECO:0007669"/>
    <property type="project" value="UniProtKB-KW"/>
</dbReference>
<protein>
    <recommendedName>
        <fullName evidence="5">Putative pre-16S rRNA nuclease</fullName>
        <ecNumber evidence="5">3.1.-.-</ecNumber>
    </recommendedName>
</protein>